<dbReference type="RefSeq" id="WP_013580082.1">
    <property type="nucleotide sequence ID" value="NC_015064.1"/>
</dbReference>
<dbReference type="PROSITE" id="PS50850">
    <property type="entry name" value="MFS"/>
    <property type="match status" value="1"/>
</dbReference>
<dbReference type="STRING" id="1198114.AciX9_1715"/>
<dbReference type="Pfam" id="PF07690">
    <property type="entry name" value="MFS_1"/>
    <property type="match status" value="1"/>
</dbReference>
<dbReference type="InterPro" id="IPR011701">
    <property type="entry name" value="MFS"/>
</dbReference>
<dbReference type="PANTHER" id="PTHR23514:SF3">
    <property type="entry name" value="BYPASS OF STOP CODON PROTEIN 6"/>
    <property type="match status" value="1"/>
</dbReference>
<dbReference type="AlphaFoldDB" id="E8WYS7"/>
<dbReference type="GO" id="GO:0022857">
    <property type="term" value="F:transmembrane transporter activity"/>
    <property type="evidence" value="ECO:0007669"/>
    <property type="project" value="InterPro"/>
</dbReference>
<sequence length="391" mass="41194">MPTPQPHEVPSTPVMHLAFVLTGLGTMLLGPILPLLSQRWHLDDAHTGLLLMAQFAGSFLGGITTSHRLRTGTLLGLAAGAIGFTLFALAPSLPLACIGLVIGGFGVGRVITTINITAGNRFTQNRGSALSRLNFTWSFGALLSPVLAAWLTPHFALSNLLLIFALCFLLLAILLLIELRNNFDLSFRTLSEAEGEESASPGPAQSLPTAIFLYFITLLFLYGGLETCLSAWLTTFALRFGVNSLALSEYTMVLLLSGLTAGRAIATWLLLRMRERTLQRIALILSALLAAALATSRHASVIATLAVLLGIALAPIFPATFALLMAHRPPARKAGVVMAVSGLGAAALPWLMGVISTHAGGLQVALIVPIAVAIVMLALSFLPASAESTHP</sequence>
<gene>
    <name evidence="9" type="ordered locus">AciX9_1715</name>
</gene>
<feature type="transmembrane region" description="Helical" evidence="7">
    <location>
        <begin position="361"/>
        <end position="382"/>
    </location>
</feature>
<evidence type="ECO:0000313" key="9">
    <source>
        <dbReference type="EMBL" id="ADW68763.1"/>
    </source>
</evidence>
<organism evidence="10">
    <name type="scientific">Granulicella tundricola (strain ATCC BAA-1859 / DSM 23138 / MP5ACTX9)</name>
    <dbReference type="NCBI Taxonomy" id="1198114"/>
    <lineage>
        <taxon>Bacteria</taxon>
        <taxon>Pseudomonadati</taxon>
        <taxon>Acidobacteriota</taxon>
        <taxon>Terriglobia</taxon>
        <taxon>Terriglobales</taxon>
        <taxon>Acidobacteriaceae</taxon>
        <taxon>Granulicella</taxon>
    </lineage>
</organism>
<evidence type="ECO:0000256" key="3">
    <source>
        <dbReference type="ARBA" id="ARBA00022448"/>
    </source>
</evidence>
<dbReference type="PaxDb" id="1198114-AciX9_1715"/>
<dbReference type="Proteomes" id="UP000000343">
    <property type="component" value="Chromosome"/>
</dbReference>
<evidence type="ECO:0000259" key="8">
    <source>
        <dbReference type="PROSITE" id="PS50850"/>
    </source>
</evidence>
<feature type="transmembrane region" description="Helical" evidence="7">
    <location>
        <begin position="336"/>
        <end position="355"/>
    </location>
</feature>
<feature type="transmembrane region" description="Helical" evidence="7">
    <location>
        <begin position="301"/>
        <end position="324"/>
    </location>
</feature>
<keyword evidence="3" id="KW-0813">Transport</keyword>
<dbReference type="GO" id="GO:0016020">
    <property type="term" value="C:membrane"/>
    <property type="evidence" value="ECO:0007669"/>
    <property type="project" value="TreeGrafter"/>
</dbReference>
<dbReference type="PANTHER" id="PTHR23514">
    <property type="entry name" value="BYPASS OF STOP CODON PROTEIN 6"/>
    <property type="match status" value="1"/>
</dbReference>
<keyword evidence="6 7" id="KW-0472">Membrane</keyword>
<feature type="transmembrane region" description="Helical" evidence="7">
    <location>
        <begin position="211"/>
        <end position="238"/>
    </location>
</feature>
<feature type="transmembrane region" description="Helical" evidence="7">
    <location>
        <begin position="278"/>
        <end position="295"/>
    </location>
</feature>
<evidence type="ECO:0000256" key="1">
    <source>
        <dbReference type="ARBA" id="ARBA00004127"/>
    </source>
</evidence>
<keyword evidence="4 7" id="KW-0812">Transmembrane</keyword>
<dbReference type="HOGENOM" id="CLU_059352_0_0_0"/>
<dbReference type="InterPro" id="IPR051788">
    <property type="entry name" value="MFS_Transporter"/>
</dbReference>
<proteinExistence type="inferred from homology"/>
<comment type="similarity">
    <text evidence="2">Belongs to the major facilitator superfamily.</text>
</comment>
<evidence type="ECO:0000256" key="5">
    <source>
        <dbReference type="ARBA" id="ARBA00022989"/>
    </source>
</evidence>
<dbReference type="SUPFAM" id="SSF103473">
    <property type="entry name" value="MFS general substrate transporter"/>
    <property type="match status" value="1"/>
</dbReference>
<feature type="domain" description="Major facilitator superfamily (MFS) profile" evidence="8">
    <location>
        <begin position="1"/>
        <end position="387"/>
    </location>
</feature>
<feature type="transmembrane region" description="Helical" evidence="7">
    <location>
        <begin position="250"/>
        <end position="271"/>
    </location>
</feature>
<keyword evidence="10" id="KW-1185">Reference proteome</keyword>
<feature type="transmembrane region" description="Helical" evidence="7">
    <location>
        <begin position="48"/>
        <end position="69"/>
    </location>
</feature>
<protein>
    <submittedName>
        <fullName evidence="9">Major facilitator superfamily MFS_1</fullName>
    </submittedName>
</protein>
<dbReference type="InterPro" id="IPR036259">
    <property type="entry name" value="MFS_trans_sf"/>
</dbReference>
<evidence type="ECO:0000256" key="7">
    <source>
        <dbReference type="SAM" id="Phobius"/>
    </source>
</evidence>
<feature type="transmembrane region" description="Helical" evidence="7">
    <location>
        <begin position="157"/>
        <end position="177"/>
    </location>
</feature>
<dbReference type="InterPro" id="IPR020846">
    <property type="entry name" value="MFS_dom"/>
</dbReference>
<keyword evidence="5 7" id="KW-1133">Transmembrane helix</keyword>
<dbReference type="EMBL" id="CP002480">
    <property type="protein sequence ID" value="ADW68763.1"/>
    <property type="molecule type" value="Genomic_DNA"/>
</dbReference>
<dbReference type="Gene3D" id="1.20.1250.20">
    <property type="entry name" value="MFS general substrate transporter like domains"/>
    <property type="match status" value="2"/>
</dbReference>
<evidence type="ECO:0000256" key="2">
    <source>
        <dbReference type="ARBA" id="ARBA00008335"/>
    </source>
</evidence>
<evidence type="ECO:0000256" key="6">
    <source>
        <dbReference type="ARBA" id="ARBA00023136"/>
    </source>
</evidence>
<evidence type="ECO:0000256" key="4">
    <source>
        <dbReference type="ARBA" id="ARBA00022692"/>
    </source>
</evidence>
<dbReference type="eggNOG" id="COG0738">
    <property type="taxonomic scope" value="Bacteria"/>
</dbReference>
<comment type="subcellular location">
    <subcellularLocation>
        <location evidence="1">Endomembrane system</location>
        <topology evidence="1">Multi-pass membrane protein</topology>
    </subcellularLocation>
</comment>
<dbReference type="KEGG" id="acm:AciX9_1715"/>
<feature type="transmembrane region" description="Helical" evidence="7">
    <location>
        <begin position="75"/>
        <end position="108"/>
    </location>
</feature>
<evidence type="ECO:0000313" key="10">
    <source>
        <dbReference type="Proteomes" id="UP000000343"/>
    </source>
</evidence>
<reference evidence="10" key="1">
    <citation type="submission" date="2011-01" db="EMBL/GenBank/DDBJ databases">
        <title>Complete sequence of chromosome of Acidobacterium sp. MP5ACTX9.</title>
        <authorList>
            <consortium name="US DOE Joint Genome Institute"/>
            <person name="Lucas S."/>
            <person name="Copeland A."/>
            <person name="Lapidus A."/>
            <person name="Cheng J.-F."/>
            <person name="Goodwin L."/>
            <person name="Pitluck S."/>
            <person name="Teshima H."/>
            <person name="Detter J.C."/>
            <person name="Han C."/>
            <person name="Tapia R."/>
            <person name="Land M."/>
            <person name="Hauser L."/>
            <person name="Kyrpides N."/>
            <person name="Ivanova N."/>
            <person name="Ovchinnikova G."/>
            <person name="Pagani I."/>
            <person name="Rawat S.R."/>
            <person name="Mannisto M."/>
            <person name="Haggblom M.M."/>
            <person name="Woyke T."/>
        </authorList>
    </citation>
    <scope>NUCLEOTIDE SEQUENCE [LARGE SCALE GENOMIC DNA]</scope>
    <source>
        <strain evidence="10">MP5ACTX9</strain>
    </source>
</reference>
<feature type="transmembrane region" description="Helical" evidence="7">
    <location>
        <begin position="14"/>
        <end position="36"/>
    </location>
</feature>
<accession>E8WYS7</accession>
<name>E8WYS7_GRATM</name>
<feature type="transmembrane region" description="Helical" evidence="7">
    <location>
        <begin position="129"/>
        <end position="151"/>
    </location>
</feature>
<dbReference type="GO" id="GO:0012505">
    <property type="term" value="C:endomembrane system"/>
    <property type="evidence" value="ECO:0007669"/>
    <property type="project" value="UniProtKB-SubCell"/>
</dbReference>